<organism evidence="1 2">
    <name type="scientific">Anabaena subtropica FACHB-260</name>
    <dbReference type="NCBI Taxonomy" id="2692884"/>
    <lineage>
        <taxon>Bacteria</taxon>
        <taxon>Bacillati</taxon>
        <taxon>Cyanobacteriota</taxon>
        <taxon>Cyanophyceae</taxon>
        <taxon>Nostocales</taxon>
        <taxon>Nostocaceae</taxon>
        <taxon>Anabaena</taxon>
    </lineage>
</organism>
<name>A0ABR8CJJ3_9NOST</name>
<dbReference type="Proteomes" id="UP000607281">
    <property type="component" value="Unassembled WGS sequence"/>
</dbReference>
<evidence type="ECO:0000313" key="1">
    <source>
        <dbReference type="EMBL" id="MBD2343024.1"/>
    </source>
</evidence>
<reference evidence="1 2" key="1">
    <citation type="journal article" date="2020" name="ISME J.">
        <title>Comparative genomics reveals insights into cyanobacterial evolution and habitat adaptation.</title>
        <authorList>
            <person name="Chen M.Y."/>
            <person name="Teng W.K."/>
            <person name="Zhao L."/>
            <person name="Hu C.X."/>
            <person name="Zhou Y.K."/>
            <person name="Han B.P."/>
            <person name="Song L.R."/>
            <person name="Shu W.S."/>
        </authorList>
    </citation>
    <scope>NUCLEOTIDE SEQUENCE [LARGE SCALE GENOMIC DNA]</scope>
    <source>
        <strain evidence="1 2">FACHB-260</strain>
    </source>
</reference>
<proteinExistence type="predicted"/>
<gene>
    <name evidence="1" type="ORF">H6G18_02530</name>
</gene>
<evidence type="ECO:0000313" key="2">
    <source>
        <dbReference type="Proteomes" id="UP000607281"/>
    </source>
</evidence>
<dbReference type="InterPro" id="IPR025132">
    <property type="entry name" value="DUF4058"/>
</dbReference>
<dbReference type="Pfam" id="PF13267">
    <property type="entry name" value="DUF4058"/>
    <property type="match status" value="1"/>
</dbReference>
<sequence>MPSPFPGMNPYLEHPSVWPGVHHLLISEIARFLSPQLRPNYRVAVEVRMYESSGENALLVGIPDVIVQSSQNTANRGITNVAVATPVTQPLRVTIPTPEIIKEAYLEIREAGTDVVVTTIEILSPTNKRNGKGRQLYEEKRQQILGSKTHLVEIDLLRVGEPMAFFDHNIESQYRILVCRGDRRPYADLYAFNLPDVIPVFPLPLRAGDNEPIIDLQSLINSVYDISGYDLVLDYGKEPILPLSTEDAGWADSLLKHKGLR</sequence>
<dbReference type="EMBL" id="JACJRF010000003">
    <property type="protein sequence ID" value="MBD2343024.1"/>
    <property type="molecule type" value="Genomic_DNA"/>
</dbReference>
<protein>
    <submittedName>
        <fullName evidence="1">DUF4058 family protein</fullName>
    </submittedName>
</protein>
<accession>A0ABR8CJJ3</accession>
<dbReference type="RefSeq" id="WP_190405508.1">
    <property type="nucleotide sequence ID" value="NZ_JACJRF010000003.1"/>
</dbReference>
<keyword evidence="2" id="KW-1185">Reference proteome</keyword>
<comment type="caution">
    <text evidence="1">The sequence shown here is derived from an EMBL/GenBank/DDBJ whole genome shotgun (WGS) entry which is preliminary data.</text>
</comment>